<evidence type="ECO:0000313" key="3">
    <source>
        <dbReference type="Proteomes" id="UP000075243"/>
    </source>
</evidence>
<dbReference type="SUPFAM" id="SSF56672">
    <property type="entry name" value="DNA/RNA polymerases"/>
    <property type="match status" value="1"/>
</dbReference>
<evidence type="ECO:0000259" key="1">
    <source>
        <dbReference type="PROSITE" id="PS50878"/>
    </source>
</evidence>
<accession>A0A151S0X9</accession>
<gene>
    <name evidence="2" type="ORF">KK1_029908</name>
</gene>
<evidence type="ECO:0000313" key="2">
    <source>
        <dbReference type="EMBL" id="KYP48446.1"/>
    </source>
</evidence>
<dbReference type="STRING" id="3821.A0A151S0X9"/>
<sequence>DLLRHLASLSNHPWCIIGDFNDILSPFDKKALVTKDWCHLFANYLLSNSVAGKSDHSLITLKLHANLSNPLHKYFRFENIWMEDLDIDCAVSGEHMSSENHISTLYDSEGKKHSTFTKLGNLACSYFQDLFTMLLGEIHFVIDNLDYRISQLDNKQLTTPLSKDELRMTLFQMHKDKAPGPNRFNLGFYKSFWVVYGEDILSSCNSWLEVGELPPHINDAVITLIPKCPNPSNMKELRPIALCNMIYKILLKALTNRLKPLLQKCVSHEHAAFVQDRLITYNVLVANEAIHYLRCSGKRTKHEAALKIDISKAFDRLSWNYLRCILERFGFYRKWVSWMMMCITSVHFQVLLNGNRVGSIVLGRGLRQGDPLSPYLFILGMEGLYNLIHKAELLGNMHGIQICYGSPKLHHLMFANDVFLFFQAIEKETNEVATILITFEIASGQAINYDKSEVFLNRHAPLTIHNLLSNTLHVQNCVTTGKYLGLPSMWSHKSLSKTGKETLIKAVLQALPSYAMSIFLIPIRTIDEIEKLLNAFWWGAHQDESSLSKRLKLKPCNKKLFQYQRIKQSLVRNGCNEANWMSQEMSQGIKQVVQINKASKIRK</sequence>
<dbReference type="CDD" id="cd01650">
    <property type="entry name" value="RT_nLTR_like"/>
    <property type="match status" value="1"/>
</dbReference>
<dbReference type="Proteomes" id="UP000075243">
    <property type="component" value="Unassembled WGS sequence"/>
</dbReference>
<dbReference type="AlphaFoldDB" id="A0A151S0X9"/>
<dbReference type="Gramene" id="C.cajan_30324.t">
    <property type="protein sequence ID" value="C.cajan_30324.t"/>
    <property type="gene ID" value="C.cajan_30324"/>
</dbReference>
<reference evidence="2" key="1">
    <citation type="journal article" date="2012" name="Nat. Biotechnol.">
        <title>Draft genome sequence of pigeonpea (Cajanus cajan), an orphan legume crop of resource-poor farmers.</title>
        <authorList>
            <person name="Varshney R.K."/>
            <person name="Chen W."/>
            <person name="Li Y."/>
            <person name="Bharti A.K."/>
            <person name="Saxena R.K."/>
            <person name="Schlueter J.A."/>
            <person name="Donoghue M.T."/>
            <person name="Azam S."/>
            <person name="Fan G."/>
            <person name="Whaley A.M."/>
            <person name="Farmer A.D."/>
            <person name="Sheridan J."/>
            <person name="Iwata A."/>
            <person name="Tuteja R."/>
            <person name="Penmetsa R.V."/>
            <person name="Wu W."/>
            <person name="Upadhyaya H.D."/>
            <person name="Yang S.P."/>
            <person name="Shah T."/>
            <person name="Saxena K.B."/>
            <person name="Michael T."/>
            <person name="McCombie W.R."/>
            <person name="Yang B."/>
            <person name="Zhang G."/>
            <person name="Yang H."/>
            <person name="Wang J."/>
            <person name="Spillane C."/>
            <person name="Cook D.R."/>
            <person name="May G.D."/>
            <person name="Xu X."/>
            <person name="Jackson S.A."/>
        </authorList>
    </citation>
    <scope>NUCLEOTIDE SEQUENCE [LARGE SCALE GENOMIC DNA]</scope>
</reference>
<proteinExistence type="predicted"/>
<dbReference type="EMBL" id="KQ483500">
    <property type="protein sequence ID" value="KYP48446.1"/>
    <property type="molecule type" value="Genomic_DNA"/>
</dbReference>
<name>A0A151S0X9_CAJCA</name>
<protein>
    <submittedName>
        <fullName evidence="2">Retrovirus-related Pol polyprotein LINE-1</fullName>
    </submittedName>
</protein>
<feature type="domain" description="Reverse transcriptase" evidence="1">
    <location>
        <begin position="206"/>
        <end position="488"/>
    </location>
</feature>
<dbReference type="PROSITE" id="PS50878">
    <property type="entry name" value="RT_POL"/>
    <property type="match status" value="1"/>
</dbReference>
<dbReference type="InterPro" id="IPR052343">
    <property type="entry name" value="Retrotransposon-Effector_Assoc"/>
</dbReference>
<feature type="non-terminal residue" evidence="2">
    <location>
        <position position="1"/>
    </location>
</feature>
<keyword evidence="3" id="KW-1185">Reference proteome</keyword>
<dbReference type="Pfam" id="PF00078">
    <property type="entry name" value="RVT_1"/>
    <property type="match status" value="1"/>
</dbReference>
<dbReference type="InterPro" id="IPR000477">
    <property type="entry name" value="RT_dom"/>
</dbReference>
<organism evidence="2 3">
    <name type="scientific">Cajanus cajan</name>
    <name type="common">Pigeon pea</name>
    <name type="synonym">Cajanus indicus</name>
    <dbReference type="NCBI Taxonomy" id="3821"/>
    <lineage>
        <taxon>Eukaryota</taxon>
        <taxon>Viridiplantae</taxon>
        <taxon>Streptophyta</taxon>
        <taxon>Embryophyta</taxon>
        <taxon>Tracheophyta</taxon>
        <taxon>Spermatophyta</taxon>
        <taxon>Magnoliopsida</taxon>
        <taxon>eudicotyledons</taxon>
        <taxon>Gunneridae</taxon>
        <taxon>Pentapetalae</taxon>
        <taxon>rosids</taxon>
        <taxon>fabids</taxon>
        <taxon>Fabales</taxon>
        <taxon>Fabaceae</taxon>
        <taxon>Papilionoideae</taxon>
        <taxon>50 kb inversion clade</taxon>
        <taxon>NPAAA clade</taxon>
        <taxon>indigoferoid/millettioid clade</taxon>
        <taxon>Phaseoleae</taxon>
        <taxon>Cajanus</taxon>
    </lineage>
</organism>
<dbReference type="PANTHER" id="PTHR46890:SF48">
    <property type="entry name" value="RNA-DIRECTED DNA POLYMERASE"/>
    <property type="match status" value="1"/>
</dbReference>
<dbReference type="PANTHER" id="PTHR46890">
    <property type="entry name" value="NON-LTR RETROLELEMENT REVERSE TRANSCRIPTASE-LIKE PROTEIN-RELATED"/>
    <property type="match status" value="1"/>
</dbReference>
<dbReference type="InterPro" id="IPR043502">
    <property type="entry name" value="DNA/RNA_pol_sf"/>
</dbReference>